<feature type="region of interest" description="Disordered" evidence="1">
    <location>
        <begin position="324"/>
        <end position="343"/>
    </location>
</feature>
<dbReference type="InterPro" id="IPR051412">
    <property type="entry name" value="Formin_Homology_Diaphanous_sf"/>
</dbReference>
<dbReference type="Proteomes" id="UP000324767">
    <property type="component" value="Unassembled WGS sequence"/>
</dbReference>
<feature type="region of interest" description="Disordered" evidence="1">
    <location>
        <begin position="58"/>
        <end position="97"/>
    </location>
</feature>
<name>A0A5M8PHA2_9LECA</name>
<feature type="compositionally biased region" description="Pro residues" evidence="1">
    <location>
        <begin position="121"/>
        <end position="154"/>
    </location>
</feature>
<dbReference type="PANTHER" id="PTHR45691">
    <property type="entry name" value="PROTEIN DIAPHANOUS"/>
    <property type="match status" value="1"/>
</dbReference>
<protein>
    <submittedName>
        <fullName evidence="2">Uncharacterized protein</fullName>
    </submittedName>
</protein>
<reference evidence="2 3" key="1">
    <citation type="submission" date="2019-09" db="EMBL/GenBank/DDBJ databases">
        <title>The hologenome of the rock-dwelling lichen Lasallia pustulata.</title>
        <authorList>
            <person name="Greshake Tzovaras B."/>
            <person name="Segers F."/>
            <person name="Bicker A."/>
            <person name="Dal Grande F."/>
            <person name="Otte J."/>
            <person name="Hankeln T."/>
            <person name="Schmitt I."/>
            <person name="Ebersberger I."/>
        </authorList>
    </citation>
    <scope>NUCLEOTIDE SEQUENCE [LARGE SCALE GENOMIC DNA]</scope>
    <source>
        <strain evidence="2">A1-1</strain>
    </source>
</reference>
<dbReference type="EMBL" id="VXIT01000012">
    <property type="protein sequence ID" value="KAA6408779.1"/>
    <property type="molecule type" value="Genomic_DNA"/>
</dbReference>
<organism evidence="2 3">
    <name type="scientific">Lasallia pustulata</name>
    <dbReference type="NCBI Taxonomy" id="136370"/>
    <lineage>
        <taxon>Eukaryota</taxon>
        <taxon>Fungi</taxon>
        <taxon>Dikarya</taxon>
        <taxon>Ascomycota</taxon>
        <taxon>Pezizomycotina</taxon>
        <taxon>Lecanoromycetes</taxon>
        <taxon>OSLEUM clade</taxon>
        <taxon>Umbilicariomycetidae</taxon>
        <taxon>Umbilicariales</taxon>
        <taxon>Umbilicariaceae</taxon>
        <taxon>Lasallia</taxon>
    </lineage>
</organism>
<dbReference type="GO" id="GO:0005884">
    <property type="term" value="C:actin filament"/>
    <property type="evidence" value="ECO:0007669"/>
    <property type="project" value="TreeGrafter"/>
</dbReference>
<dbReference type="GO" id="GO:0030041">
    <property type="term" value="P:actin filament polymerization"/>
    <property type="evidence" value="ECO:0007669"/>
    <property type="project" value="TreeGrafter"/>
</dbReference>
<evidence type="ECO:0000313" key="3">
    <source>
        <dbReference type="Proteomes" id="UP000324767"/>
    </source>
</evidence>
<dbReference type="AlphaFoldDB" id="A0A5M8PHA2"/>
<dbReference type="PANTHER" id="PTHR45691:SF6">
    <property type="entry name" value="PROTEIN DIAPHANOUS"/>
    <property type="match status" value="1"/>
</dbReference>
<gene>
    <name evidence="2" type="ORF">FRX48_07122</name>
</gene>
<accession>A0A5M8PHA2</accession>
<dbReference type="SUPFAM" id="SSF101447">
    <property type="entry name" value="Formin homology 2 domain (FH2 domain)"/>
    <property type="match status" value="1"/>
</dbReference>
<evidence type="ECO:0000313" key="2">
    <source>
        <dbReference type="EMBL" id="KAA6408779.1"/>
    </source>
</evidence>
<feature type="compositionally biased region" description="Basic residues" evidence="1">
    <location>
        <begin position="333"/>
        <end position="343"/>
    </location>
</feature>
<comment type="caution">
    <text evidence="2">The sequence shown here is derived from an EMBL/GenBank/DDBJ whole genome shotgun (WGS) entry which is preliminary data.</text>
</comment>
<proteinExistence type="predicted"/>
<sequence>MDPRTPPGERFFPPYKQQIHCECSCTNRQPAAGHDNRNNHSHHGHRCYHIHSELSTAYEEPSFSGHQPRSNHHQHSPFSGFAKQPTTYGDHEKHQGYDDQDISLDKFLFYEPHFGPLTQGPIPPLPPPPPPPSPRLPPPPPPPSSAPPPPPPPSAAEYPSMLCRVPSCLTCQLPDHNILHNYRGLRCHVSDCQAWVERQDHRIRSISLQRHGNMGRDLYDEEFDFENDSIIEAIPDQLDRCRIWGYCYEKRVMKRTVEEKFHQLDKEWYHAGGMQNQYFETVIRATLPLQYREYFDKELIGFKEKWTEYQAINERLRRNWQSHARKMEEEHAPRKHIRTKASK</sequence>
<evidence type="ECO:0000256" key="1">
    <source>
        <dbReference type="SAM" id="MobiDB-lite"/>
    </source>
</evidence>
<feature type="region of interest" description="Disordered" evidence="1">
    <location>
        <begin position="118"/>
        <end position="154"/>
    </location>
</feature>